<feature type="transmembrane region" description="Helical" evidence="1">
    <location>
        <begin position="6"/>
        <end position="28"/>
    </location>
</feature>
<dbReference type="Proteomes" id="UP000235005">
    <property type="component" value="Unassembled WGS sequence"/>
</dbReference>
<reference evidence="2 3" key="1">
    <citation type="submission" date="2018-01" db="EMBL/GenBank/DDBJ databases">
        <title>The draft genome sequence of Halioglobus lutimaris HF004.</title>
        <authorList>
            <person name="Du Z.-J."/>
            <person name="Shi M.-J."/>
        </authorList>
    </citation>
    <scope>NUCLEOTIDE SEQUENCE [LARGE SCALE GENOMIC DNA]</scope>
    <source>
        <strain evidence="2 3">HF004</strain>
    </source>
</reference>
<dbReference type="EMBL" id="PKUS01000039">
    <property type="protein sequence ID" value="PLW67084.1"/>
    <property type="molecule type" value="Genomic_DNA"/>
</dbReference>
<dbReference type="AlphaFoldDB" id="A0A2N5WXX6"/>
<keyword evidence="3" id="KW-1185">Reference proteome</keyword>
<evidence type="ECO:0000313" key="2">
    <source>
        <dbReference type="EMBL" id="PLW67084.1"/>
    </source>
</evidence>
<protein>
    <submittedName>
        <fullName evidence="2">Uncharacterized protein</fullName>
    </submittedName>
</protein>
<organism evidence="2 3">
    <name type="scientific">Pseudohalioglobus lutimaris</name>
    <dbReference type="NCBI Taxonomy" id="1737061"/>
    <lineage>
        <taxon>Bacteria</taxon>
        <taxon>Pseudomonadati</taxon>
        <taxon>Pseudomonadota</taxon>
        <taxon>Gammaproteobacteria</taxon>
        <taxon>Cellvibrionales</taxon>
        <taxon>Halieaceae</taxon>
        <taxon>Pseudohalioglobus</taxon>
    </lineage>
</organism>
<feature type="transmembrane region" description="Helical" evidence="1">
    <location>
        <begin position="82"/>
        <end position="105"/>
    </location>
</feature>
<keyword evidence="1" id="KW-0472">Membrane</keyword>
<gene>
    <name evidence="2" type="ORF">C0039_18885</name>
</gene>
<name>A0A2N5WXX6_9GAMM</name>
<evidence type="ECO:0000256" key="1">
    <source>
        <dbReference type="SAM" id="Phobius"/>
    </source>
</evidence>
<proteinExistence type="predicted"/>
<accession>A0A2N5WXX6</accession>
<evidence type="ECO:0000313" key="3">
    <source>
        <dbReference type="Proteomes" id="UP000235005"/>
    </source>
</evidence>
<comment type="caution">
    <text evidence="2">The sequence shown here is derived from an EMBL/GenBank/DDBJ whole genome shotgun (WGS) entry which is preliminary data.</text>
</comment>
<keyword evidence="1" id="KW-1133">Transmembrane helix</keyword>
<dbReference type="RefSeq" id="WP_075998956.1">
    <property type="nucleotide sequence ID" value="NZ_PKUS01000039.1"/>
</dbReference>
<sequence length="109" mass="11858">MELIAYVVVVILVSVGSFWIAGSIYGLIHRPAIYFPISLATKMALCAVFGALFLMIGGVLLATMVFNAAMQQRPDYSRWPTIVSGLVISILCTIVIYFSAVTLAWKIIG</sequence>
<dbReference type="OrthoDB" id="9955394at2"/>
<feature type="transmembrane region" description="Helical" evidence="1">
    <location>
        <begin position="40"/>
        <end position="62"/>
    </location>
</feature>
<keyword evidence="1" id="KW-0812">Transmembrane</keyword>